<dbReference type="Gene3D" id="3.90.226.10">
    <property type="entry name" value="2-enoyl-CoA Hydratase, Chain A, domain 1"/>
    <property type="match status" value="1"/>
</dbReference>
<dbReference type="CDD" id="cd06558">
    <property type="entry name" value="crotonase-like"/>
    <property type="match status" value="1"/>
</dbReference>
<accession>A0A177ESS9</accession>
<dbReference type="InterPro" id="IPR029045">
    <property type="entry name" value="ClpP/crotonase-like_dom_sf"/>
</dbReference>
<dbReference type="GO" id="GO:0006635">
    <property type="term" value="P:fatty acid beta-oxidation"/>
    <property type="evidence" value="ECO:0007669"/>
    <property type="project" value="TreeGrafter"/>
</dbReference>
<name>A0A177ESS9_9EURO</name>
<dbReference type="GeneID" id="34606421"/>
<dbReference type="PANTHER" id="PTHR11941:SF171">
    <property type="entry name" value="SD19268P"/>
    <property type="match status" value="1"/>
</dbReference>
<evidence type="ECO:0000256" key="1">
    <source>
        <dbReference type="ARBA" id="ARBA00005254"/>
    </source>
</evidence>
<dbReference type="Pfam" id="PF00378">
    <property type="entry name" value="ECH_1"/>
    <property type="match status" value="1"/>
</dbReference>
<dbReference type="SUPFAM" id="SSF52096">
    <property type="entry name" value="ClpP/crotonase"/>
    <property type="match status" value="1"/>
</dbReference>
<dbReference type="RefSeq" id="XP_022506453.1">
    <property type="nucleotide sequence ID" value="XM_022661219.1"/>
</dbReference>
<sequence>MASKSVGKLLTHISRRKTGTVATLTISRPDKLNALSSHIMREIPKTVSEVVQQYKDLLAVVLTGHGAKAFVGGADINEMATLTTPEVGRAFITTMHHACKSLRECPVPVIGRLNGYTLGGGLELAVSCDFRVASRNAVFGMPEVKVGVPSVVEAALITSLIGWGRTRRLFYLGDKIGAEEAERWGLVEKVVEDQEKLDEAVEQWLIELEECGPRSIKIQKEMMRRWENVTMEEAIRNSIDFFGRSFETEEGSGDVSEPQRMTREVLAKLAARKSKL</sequence>
<evidence type="ECO:0000313" key="4">
    <source>
        <dbReference type="Proteomes" id="UP000077002"/>
    </source>
</evidence>
<organism evidence="3 4">
    <name type="scientific">Fonsecaea monophora</name>
    <dbReference type="NCBI Taxonomy" id="254056"/>
    <lineage>
        <taxon>Eukaryota</taxon>
        <taxon>Fungi</taxon>
        <taxon>Dikarya</taxon>
        <taxon>Ascomycota</taxon>
        <taxon>Pezizomycotina</taxon>
        <taxon>Eurotiomycetes</taxon>
        <taxon>Chaetothyriomycetidae</taxon>
        <taxon>Chaetothyriales</taxon>
        <taxon>Herpotrichiellaceae</taxon>
        <taxon>Fonsecaea</taxon>
    </lineage>
</organism>
<dbReference type="InterPro" id="IPR001753">
    <property type="entry name" value="Enoyl-CoA_hydra/iso"/>
</dbReference>
<reference evidence="3 4" key="1">
    <citation type="submission" date="2016-03" db="EMBL/GenBank/DDBJ databases">
        <title>Draft genome sequence of the Fonsecaea monophora CBS 269.37.</title>
        <authorList>
            <person name="Bombassaro A."/>
            <person name="Vinicius W.A."/>
            <person name="De Hoog S."/>
            <person name="Sun J."/>
            <person name="Souza E.M."/>
            <person name="Raittz R.T."/>
            <person name="Costa F."/>
            <person name="Leao A.C."/>
            <person name="Tadra-Sfeir M.Z."/>
            <person name="Baura V."/>
            <person name="Balsanelli E."/>
            <person name="Pedrosa F.O."/>
            <person name="Moreno L.F."/>
            <person name="Steffens M.B."/>
            <person name="Xi L."/>
            <person name="Bocca A.L."/>
            <person name="Felipe M.S."/>
            <person name="Teixeira M."/>
            <person name="Telles Filho F.Q."/>
            <person name="Azevedo C.M."/>
            <person name="Gomes R."/>
            <person name="Vicente V.A."/>
        </authorList>
    </citation>
    <scope>NUCLEOTIDE SEQUENCE [LARGE SCALE GENOMIC DNA]</scope>
    <source>
        <strain evidence="3 4">CBS 269.37</strain>
    </source>
</reference>
<comment type="similarity">
    <text evidence="1 2">Belongs to the enoyl-CoA hydratase/isomerase family.</text>
</comment>
<dbReference type="OrthoDB" id="448450at2759"/>
<dbReference type="EMBL" id="LVKK01000154">
    <property type="protein sequence ID" value="OAG34501.1"/>
    <property type="molecule type" value="Genomic_DNA"/>
</dbReference>
<dbReference type="PANTHER" id="PTHR11941">
    <property type="entry name" value="ENOYL-COA HYDRATASE-RELATED"/>
    <property type="match status" value="1"/>
</dbReference>
<dbReference type="GO" id="GO:0005739">
    <property type="term" value="C:mitochondrion"/>
    <property type="evidence" value="ECO:0007669"/>
    <property type="project" value="TreeGrafter"/>
</dbReference>
<dbReference type="Proteomes" id="UP000077002">
    <property type="component" value="Unassembled WGS sequence"/>
</dbReference>
<evidence type="ECO:0008006" key="5">
    <source>
        <dbReference type="Google" id="ProtNLM"/>
    </source>
</evidence>
<comment type="caution">
    <text evidence="3">The sequence shown here is derived from an EMBL/GenBank/DDBJ whole genome shotgun (WGS) entry which is preliminary data.</text>
</comment>
<dbReference type="GO" id="GO:0003824">
    <property type="term" value="F:catalytic activity"/>
    <property type="evidence" value="ECO:0007669"/>
    <property type="project" value="InterPro"/>
</dbReference>
<gene>
    <name evidence="3" type="ORF">AYO21_11323</name>
</gene>
<keyword evidence="4" id="KW-1185">Reference proteome</keyword>
<protein>
    <recommendedName>
        <fullName evidence="5">Enoyl-CoA hydratase</fullName>
    </recommendedName>
</protein>
<dbReference type="InterPro" id="IPR018376">
    <property type="entry name" value="Enoyl-CoA_hyd/isom_CS"/>
</dbReference>
<dbReference type="PROSITE" id="PS00166">
    <property type="entry name" value="ENOYL_COA_HYDRATASE"/>
    <property type="match status" value="1"/>
</dbReference>
<evidence type="ECO:0000313" key="3">
    <source>
        <dbReference type="EMBL" id="OAG34501.1"/>
    </source>
</evidence>
<dbReference type="AlphaFoldDB" id="A0A177ESS9"/>
<proteinExistence type="inferred from homology"/>
<evidence type="ECO:0000256" key="2">
    <source>
        <dbReference type="RuleBase" id="RU003707"/>
    </source>
</evidence>